<dbReference type="InterPro" id="IPR002616">
    <property type="entry name" value="tRNA_ribo_trans-like"/>
</dbReference>
<keyword evidence="4" id="KW-1185">Reference proteome</keyword>
<reference evidence="3" key="1">
    <citation type="submission" date="2022-11" db="EMBL/GenBank/DDBJ databases">
        <title>Centuries of genome instability and evolution in soft-shell clam transmissible cancer (bioRxiv).</title>
        <authorList>
            <person name="Hart S.F.M."/>
            <person name="Yonemitsu M.A."/>
            <person name="Giersch R.M."/>
            <person name="Beal B.F."/>
            <person name="Arriagada G."/>
            <person name="Davis B.W."/>
            <person name="Ostrander E.A."/>
            <person name="Goff S.P."/>
            <person name="Metzger M.J."/>
        </authorList>
    </citation>
    <scope>NUCLEOTIDE SEQUENCE</scope>
    <source>
        <strain evidence="3">MELC-2E11</strain>
        <tissue evidence="3">Siphon/mantle</tissue>
    </source>
</reference>
<feature type="domain" description="tRNA-guanine(15) transglycosylase-like" evidence="2">
    <location>
        <begin position="282"/>
        <end position="362"/>
    </location>
</feature>
<feature type="region of interest" description="Disordered" evidence="1">
    <location>
        <begin position="367"/>
        <end position="391"/>
    </location>
</feature>
<dbReference type="PANTHER" id="PTHR46064:SF1">
    <property type="entry name" value="QUEUINE TRNA-RIBOSYLTRANSFERASE ACCESSORY SUBUNIT 2"/>
    <property type="match status" value="1"/>
</dbReference>
<dbReference type="EMBL" id="CP111028">
    <property type="protein sequence ID" value="WAR31090.1"/>
    <property type="molecule type" value="Genomic_DNA"/>
</dbReference>
<protein>
    <submittedName>
        <fullName evidence="3">QTRT2-like protein</fullName>
    </submittedName>
</protein>
<proteinExistence type="predicted"/>
<dbReference type="InterPro" id="IPR050852">
    <property type="entry name" value="Queuine_tRNA-ribosyltrfase"/>
</dbReference>
<dbReference type="PANTHER" id="PTHR46064">
    <property type="entry name" value="QUEUINE TRNA-RIBOSYLTRANSFERASE ACCESSORY SUBUNIT 2"/>
    <property type="match status" value="1"/>
</dbReference>
<dbReference type="SUPFAM" id="SSF51713">
    <property type="entry name" value="tRNA-guanine transglycosylase"/>
    <property type="match status" value="1"/>
</dbReference>
<dbReference type="Gene3D" id="3.20.20.105">
    <property type="entry name" value="Queuine tRNA-ribosyltransferase-like"/>
    <property type="match status" value="2"/>
</dbReference>
<dbReference type="InterPro" id="IPR036511">
    <property type="entry name" value="TGT-like_sf"/>
</dbReference>
<dbReference type="Proteomes" id="UP001164746">
    <property type="component" value="Chromosome 17"/>
</dbReference>
<organism evidence="3 4">
    <name type="scientific">Mya arenaria</name>
    <name type="common">Soft-shell clam</name>
    <dbReference type="NCBI Taxonomy" id="6604"/>
    <lineage>
        <taxon>Eukaryota</taxon>
        <taxon>Metazoa</taxon>
        <taxon>Spiralia</taxon>
        <taxon>Lophotrochozoa</taxon>
        <taxon>Mollusca</taxon>
        <taxon>Bivalvia</taxon>
        <taxon>Autobranchia</taxon>
        <taxon>Heteroconchia</taxon>
        <taxon>Euheterodonta</taxon>
        <taxon>Imparidentia</taxon>
        <taxon>Neoheterodontei</taxon>
        <taxon>Myida</taxon>
        <taxon>Myoidea</taxon>
        <taxon>Myidae</taxon>
        <taxon>Mya</taxon>
    </lineage>
</organism>
<feature type="compositionally biased region" description="Basic and acidic residues" evidence="1">
    <location>
        <begin position="380"/>
        <end position="391"/>
    </location>
</feature>
<evidence type="ECO:0000313" key="4">
    <source>
        <dbReference type="Proteomes" id="UP001164746"/>
    </source>
</evidence>
<evidence type="ECO:0000259" key="2">
    <source>
        <dbReference type="Pfam" id="PF01702"/>
    </source>
</evidence>
<accession>A0ABY7G9K2</accession>
<gene>
    <name evidence="3" type="ORF">MAR_033632</name>
</gene>
<sequence>MAAHEVVDWSLVAASKEGWRRAMETFNWIPSTIAPPPCMCEKGRSCEEEGLPVEYVEQGRGTWHETEVVTCAVDGTPGRLSSTMIHLGVTMIPKEGPYIVDEVGSNARGLSHRGVLSIKQPTWCVRGQGARLGKLSEMGRQGSMTLDTPMCMLYTRGGSAPFLGHDLLKRLDEYQETIEGYKEGMAKFAALDDKIVYTSSHDPAVEVPSGKNDKASIGVWGKGGKVRLDTDGFIKLQEAIQPDWFQCMSDADTDKMSTKKRAIKAVLQKSCVFGSLVGGFVIEGFHSGGAKTEEFDVEDVADLIKSTMKLLPENCPRVMHGVWRPDRVLEAVEMGVDIFDSSYPYVLTERSHALVFNFQYKPNPEALTEDRQNNEGFTIDLKEKRQTPPVI</sequence>
<evidence type="ECO:0000313" key="3">
    <source>
        <dbReference type="EMBL" id="WAR31090.1"/>
    </source>
</evidence>
<name>A0ABY7G9K2_MYAAR</name>
<evidence type="ECO:0000256" key="1">
    <source>
        <dbReference type="SAM" id="MobiDB-lite"/>
    </source>
</evidence>
<dbReference type="Pfam" id="PF01702">
    <property type="entry name" value="TGT"/>
    <property type="match status" value="1"/>
</dbReference>